<dbReference type="Pfam" id="PF25070">
    <property type="entry name" value="DUF7794"/>
    <property type="match status" value="1"/>
</dbReference>
<accession>A0ABD3HX99</accession>
<feature type="domain" description="DUF7794" evidence="3">
    <location>
        <begin position="32"/>
        <end position="251"/>
    </location>
</feature>
<protein>
    <recommendedName>
        <fullName evidence="3">DUF7794 domain-containing protein</fullName>
    </recommendedName>
</protein>
<keyword evidence="1" id="KW-1133">Transmembrane helix</keyword>
<keyword evidence="5" id="KW-1185">Reference proteome</keyword>
<dbReference type="AlphaFoldDB" id="A0ABD3HX99"/>
<comment type="caution">
    <text evidence="4">The sequence shown here is derived from an EMBL/GenBank/DDBJ whole genome shotgun (WGS) entry which is preliminary data.</text>
</comment>
<name>A0ABD3HX99_9MARC</name>
<evidence type="ECO:0000256" key="2">
    <source>
        <dbReference type="SAM" id="SignalP"/>
    </source>
</evidence>
<proteinExistence type="predicted"/>
<evidence type="ECO:0000313" key="5">
    <source>
        <dbReference type="Proteomes" id="UP001633002"/>
    </source>
</evidence>
<dbReference type="InterPro" id="IPR056696">
    <property type="entry name" value="DUF7794"/>
</dbReference>
<keyword evidence="2" id="KW-0732">Signal</keyword>
<dbReference type="Proteomes" id="UP001633002">
    <property type="component" value="Unassembled WGS sequence"/>
</dbReference>
<evidence type="ECO:0000259" key="3">
    <source>
        <dbReference type="Pfam" id="PF25070"/>
    </source>
</evidence>
<evidence type="ECO:0000256" key="1">
    <source>
        <dbReference type="SAM" id="Phobius"/>
    </source>
</evidence>
<dbReference type="PANTHER" id="PTHR37735:SF1">
    <property type="entry name" value="OS08G0567000 PROTEIN"/>
    <property type="match status" value="1"/>
</dbReference>
<keyword evidence="1" id="KW-0812">Transmembrane</keyword>
<dbReference type="EMBL" id="JBJQOH010000002">
    <property type="protein sequence ID" value="KAL3696073.1"/>
    <property type="molecule type" value="Genomic_DNA"/>
</dbReference>
<feature type="chain" id="PRO_5044833541" description="DUF7794 domain-containing protein" evidence="2">
    <location>
        <begin position="26"/>
        <end position="369"/>
    </location>
</feature>
<reference evidence="4 5" key="1">
    <citation type="submission" date="2024-09" db="EMBL/GenBank/DDBJ databases">
        <title>Chromosome-scale assembly of Riccia sorocarpa.</title>
        <authorList>
            <person name="Paukszto L."/>
        </authorList>
    </citation>
    <scope>NUCLEOTIDE SEQUENCE [LARGE SCALE GENOMIC DNA]</scope>
    <source>
        <strain evidence="4">LP-2024</strain>
        <tissue evidence="4">Aerial parts of the thallus</tissue>
    </source>
</reference>
<feature type="signal peptide" evidence="2">
    <location>
        <begin position="1"/>
        <end position="25"/>
    </location>
</feature>
<gene>
    <name evidence="4" type="ORF">R1sor_010149</name>
</gene>
<organism evidence="4 5">
    <name type="scientific">Riccia sorocarpa</name>
    <dbReference type="NCBI Taxonomy" id="122646"/>
    <lineage>
        <taxon>Eukaryota</taxon>
        <taxon>Viridiplantae</taxon>
        <taxon>Streptophyta</taxon>
        <taxon>Embryophyta</taxon>
        <taxon>Marchantiophyta</taxon>
        <taxon>Marchantiopsida</taxon>
        <taxon>Marchantiidae</taxon>
        <taxon>Marchantiales</taxon>
        <taxon>Ricciaceae</taxon>
        <taxon>Riccia</taxon>
    </lineage>
</organism>
<evidence type="ECO:0000313" key="4">
    <source>
        <dbReference type="EMBL" id="KAL3696073.1"/>
    </source>
</evidence>
<sequence length="369" mass="39404">MANFASLLWVTALAMTVFLAPTVFAGFKEENAGRVLFVEKAQQEFLRESISSSGIEESFSPEDIAASVSVLLGVPPPLTLSSASSAKLDSVLTPNPFRRPRSVLTLTVRGIDFDLLSAAEREAIFGTSTVQQRLSVGNRGQFILPGYGVEVVSLEKHHEGLKQGLKDLSDFLGGALVEDENDVVVLTVPLVESVSISLDLSKEADLKFVNDVLSVYDIVKGASQASKSIAKLYTGSLSGVEAMDNNVNAAKILLLTAVKVANEGQTVAVFMFPPSSSDSEQDMMFFVSPPVRSRSLDEVNQEATAPSSSDDLTSLDNIIIELEVIALVRGSLVVATSLILLVAILLGTCYLVGMPVTRDTLLYSGVKLD</sequence>
<dbReference type="PANTHER" id="PTHR37735">
    <property type="entry name" value="OS08G0567000 PROTEIN"/>
    <property type="match status" value="1"/>
</dbReference>
<keyword evidence="1" id="KW-0472">Membrane</keyword>
<feature type="transmembrane region" description="Helical" evidence="1">
    <location>
        <begin position="332"/>
        <end position="353"/>
    </location>
</feature>